<name>A0A8H7Y906_PSICU</name>
<organism evidence="1">
    <name type="scientific">Psilocybe cubensis</name>
    <name type="common">Psychedelic mushroom</name>
    <name type="synonym">Stropharia cubensis</name>
    <dbReference type="NCBI Taxonomy" id="181762"/>
    <lineage>
        <taxon>Eukaryota</taxon>
        <taxon>Fungi</taxon>
        <taxon>Dikarya</taxon>
        <taxon>Basidiomycota</taxon>
        <taxon>Agaricomycotina</taxon>
        <taxon>Agaricomycetes</taxon>
        <taxon>Agaricomycetidae</taxon>
        <taxon>Agaricales</taxon>
        <taxon>Agaricineae</taxon>
        <taxon>Strophariaceae</taxon>
        <taxon>Psilocybe</taxon>
    </lineage>
</organism>
<dbReference type="OrthoDB" id="543373at2759"/>
<sequence length="258" mass="28579">MPSLLATAGAKADLSQYNEEVECSDERDGWETIVMDGHTYGVRTSGMDEKGQAFETLVIYCSTLGPRFAPFLGPTLEVMLPCLRFYFHEGVREACVMLVPMLLACGKQSGTLTNQMVAFHQLITCINTEHDATFLASLYKYFTESLRVIGGPEALSQQFHGAVMEATKRQLHAIADRRKVRAARVNGTGGPMSMSMGMGEYDRDEMALVEEIEDFALEDVGKMLMCFDPNHPLLVAVAGMRDLGFNTYDSDEDGEEEE</sequence>
<gene>
    <name evidence="1" type="ORF">JR316_002837</name>
</gene>
<evidence type="ECO:0000313" key="1">
    <source>
        <dbReference type="EMBL" id="KAG5173325.1"/>
    </source>
</evidence>
<protein>
    <submittedName>
        <fullName evidence="1">Uncharacterized protein</fullName>
    </submittedName>
</protein>
<dbReference type="EMBL" id="JAFIQS010000002">
    <property type="protein sequence ID" value="KAG5173325.1"/>
    <property type="molecule type" value="Genomic_DNA"/>
</dbReference>
<dbReference type="InterPro" id="IPR011989">
    <property type="entry name" value="ARM-like"/>
</dbReference>
<accession>A0A8H7Y906</accession>
<comment type="caution">
    <text evidence="1">The sequence shown here is derived from an EMBL/GenBank/DDBJ whole genome shotgun (WGS) entry which is preliminary data.</text>
</comment>
<dbReference type="Gene3D" id="1.25.10.10">
    <property type="entry name" value="Leucine-rich Repeat Variant"/>
    <property type="match status" value="1"/>
</dbReference>
<proteinExistence type="predicted"/>
<reference evidence="1" key="1">
    <citation type="submission" date="2021-02" db="EMBL/GenBank/DDBJ databases">
        <title>Psilocybe cubensis genome.</title>
        <authorList>
            <person name="Mckernan K.J."/>
            <person name="Crawford S."/>
            <person name="Trippe A."/>
            <person name="Kane L.T."/>
            <person name="Mclaughlin S."/>
        </authorList>
    </citation>
    <scope>NUCLEOTIDE SEQUENCE [LARGE SCALE GENOMIC DNA]</scope>
    <source>
        <strain evidence="1">MGC-MH-2018</strain>
    </source>
</reference>
<dbReference type="AlphaFoldDB" id="A0A8H7Y906"/>